<evidence type="ECO:0000313" key="3">
    <source>
        <dbReference type="EMBL" id="WFC93415.1"/>
    </source>
</evidence>
<evidence type="ECO:0000259" key="2">
    <source>
        <dbReference type="PROSITE" id="PS50191"/>
    </source>
</evidence>
<feature type="compositionally biased region" description="Basic residues" evidence="1">
    <location>
        <begin position="1"/>
        <end position="10"/>
    </location>
</feature>
<dbReference type="InterPro" id="IPR036865">
    <property type="entry name" value="CRAL-TRIO_dom_sf"/>
</dbReference>
<dbReference type="PROSITE" id="PS50191">
    <property type="entry name" value="CRAL_TRIO"/>
    <property type="match status" value="1"/>
</dbReference>
<evidence type="ECO:0000256" key="1">
    <source>
        <dbReference type="SAM" id="MobiDB-lite"/>
    </source>
</evidence>
<dbReference type="Pfam" id="PF03765">
    <property type="entry name" value="CRAL_TRIO_N"/>
    <property type="match status" value="1"/>
</dbReference>
<feature type="compositionally biased region" description="Basic and acidic residues" evidence="1">
    <location>
        <begin position="306"/>
        <end position="320"/>
    </location>
</feature>
<dbReference type="Gene3D" id="1.10.8.20">
    <property type="entry name" value="N-terminal domain of phosphatidylinositol transfer protein sec14p"/>
    <property type="match status" value="1"/>
</dbReference>
<dbReference type="Proteomes" id="UP001216638">
    <property type="component" value="Chromosome 1"/>
</dbReference>
<feature type="compositionally biased region" description="Basic and acidic residues" evidence="1">
    <location>
        <begin position="11"/>
        <end position="23"/>
    </location>
</feature>
<evidence type="ECO:0000313" key="4">
    <source>
        <dbReference type="Proteomes" id="UP001216638"/>
    </source>
</evidence>
<dbReference type="InterPro" id="IPR051026">
    <property type="entry name" value="PI/PC_transfer"/>
</dbReference>
<feature type="region of interest" description="Disordered" evidence="1">
    <location>
        <begin position="415"/>
        <end position="456"/>
    </location>
</feature>
<sequence>MFSYFKHHRKSSEIERPMAHEHGAAPSGPKPGHPGNLSPGQQHQVDKFRKDIQQKGVYTPDRHDDACLCRFLRARKWDLAAAEEMFLEAENWRKENKVDELYATFTFPEKKAVSELYPKFYHKTDVDGRPVYIEQLGSLNIKKLFEITTPERLIQQLIFEYERFQRERLPVCSEFRHELIETSCTIMDLKNVGVAQFWKVSSYVQQASRIGQYYYPETMGRFYIINAPYIFTTVWSVVKGWLDPVTTEKIQILGSSPVSELGKQIPLENLPSIIGGQCNCPGGCQLSDAGPWNTPEGEEIIQRVKEQKEKAKVAYERGEDPSPEAPNTAPDADTAGIKDSAEAKDSDAVAGAGAGGAAAVAAGAAKKDTEDKVADVPSDAPTSDAQKEALIVVPGPDEEAVIPASGTQSSLKACASTELAPPLTDTAELTNPVDNGEELQLTSPLSGELAPAITKS</sequence>
<feature type="region of interest" description="Disordered" evidence="1">
    <location>
        <begin position="306"/>
        <end position="335"/>
    </location>
</feature>
<feature type="domain" description="CRAL-TRIO" evidence="2">
    <location>
        <begin position="109"/>
        <end position="282"/>
    </location>
</feature>
<dbReference type="CDD" id="cd00170">
    <property type="entry name" value="SEC14"/>
    <property type="match status" value="1"/>
</dbReference>
<dbReference type="SUPFAM" id="SSF46938">
    <property type="entry name" value="CRAL/TRIO N-terminal domain"/>
    <property type="match status" value="1"/>
</dbReference>
<dbReference type="EMBL" id="CP119951">
    <property type="protein sequence ID" value="WFC93415.1"/>
    <property type="molecule type" value="Genomic_DNA"/>
</dbReference>
<dbReference type="SMART" id="SM00516">
    <property type="entry name" value="SEC14"/>
    <property type="match status" value="1"/>
</dbReference>
<dbReference type="PANTHER" id="PTHR45657:SF1">
    <property type="entry name" value="CRAL-TRIO DOMAIN-CONTAINING PROTEIN YKL091C-RELATED"/>
    <property type="match status" value="1"/>
</dbReference>
<protein>
    <recommendedName>
        <fullName evidence="2">CRAL-TRIO domain-containing protein</fullName>
    </recommendedName>
</protein>
<proteinExistence type="predicted"/>
<name>A0AAF0DSF5_9BASI</name>
<dbReference type="InterPro" id="IPR036273">
    <property type="entry name" value="CRAL/TRIO_N_dom_sf"/>
</dbReference>
<organism evidence="3 4">
    <name type="scientific">Malassezia brasiliensis</name>
    <dbReference type="NCBI Taxonomy" id="1821822"/>
    <lineage>
        <taxon>Eukaryota</taxon>
        <taxon>Fungi</taxon>
        <taxon>Dikarya</taxon>
        <taxon>Basidiomycota</taxon>
        <taxon>Ustilaginomycotina</taxon>
        <taxon>Malasseziomycetes</taxon>
        <taxon>Malasseziales</taxon>
        <taxon>Malasseziaceae</taxon>
        <taxon>Malassezia</taxon>
    </lineage>
</organism>
<keyword evidence="4" id="KW-1185">Reference proteome</keyword>
<feature type="region of interest" description="Disordered" evidence="1">
    <location>
        <begin position="1"/>
        <end position="45"/>
    </location>
</feature>
<reference evidence="3" key="1">
    <citation type="submission" date="2023-03" db="EMBL/GenBank/DDBJ databases">
        <title>Mating type loci evolution in Malassezia.</title>
        <authorList>
            <person name="Coelho M.A."/>
        </authorList>
    </citation>
    <scope>NUCLEOTIDE SEQUENCE</scope>
    <source>
        <strain evidence="3">CBS 14135</strain>
    </source>
</reference>
<feature type="compositionally biased region" description="Basic and acidic residues" evidence="1">
    <location>
        <begin position="365"/>
        <end position="374"/>
    </location>
</feature>
<dbReference type="InterPro" id="IPR001251">
    <property type="entry name" value="CRAL-TRIO_dom"/>
</dbReference>
<dbReference type="AlphaFoldDB" id="A0AAF0DSF5"/>
<dbReference type="Gene3D" id="3.40.525.10">
    <property type="entry name" value="CRAL-TRIO lipid binding domain"/>
    <property type="match status" value="1"/>
</dbReference>
<dbReference type="InterPro" id="IPR011074">
    <property type="entry name" value="CRAL/TRIO_N_dom"/>
</dbReference>
<gene>
    <name evidence="3" type="ORF">MBRA1_000035</name>
</gene>
<dbReference type="PANTHER" id="PTHR45657">
    <property type="entry name" value="CRAL-TRIO DOMAIN-CONTAINING PROTEIN YKL091C-RELATED"/>
    <property type="match status" value="1"/>
</dbReference>
<feature type="region of interest" description="Disordered" evidence="1">
    <location>
        <begin position="359"/>
        <end position="388"/>
    </location>
</feature>
<dbReference type="SMART" id="SM01100">
    <property type="entry name" value="CRAL_TRIO_N"/>
    <property type="match status" value="1"/>
</dbReference>
<dbReference type="SUPFAM" id="SSF52087">
    <property type="entry name" value="CRAL/TRIO domain"/>
    <property type="match status" value="1"/>
</dbReference>
<dbReference type="Pfam" id="PF00650">
    <property type="entry name" value="CRAL_TRIO"/>
    <property type="match status" value="1"/>
</dbReference>
<accession>A0AAF0DSF5</accession>